<comment type="caution">
    <text evidence="2">The sequence shown here is derived from an EMBL/GenBank/DDBJ whole genome shotgun (WGS) entry which is preliminary data.</text>
</comment>
<dbReference type="InterPro" id="IPR043168">
    <property type="entry name" value="DegV_C"/>
</dbReference>
<dbReference type="AlphaFoldDB" id="A0AAJ1PQH5"/>
<dbReference type="InterPro" id="IPR050270">
    <property type="entry name" value="DegV_domain_contain"/>
</dbReference>
<dbReference type="GO" id="GO:0008289">
    <property type="term" value="F:lipid binding"/>
    <property type="evidence" value="ECO:0007669"/>
    <property type="project" value="UniProtKB-KW"/>
</dbReference>
<protein>
    <submittedName>
        <fullName evidence="2">DegV family protein</fullName>
    </submittedName>
</protein>
<evidence type="ECO:0000313" key="3">
    <source>
        <dbReference type="Proteomes" id="UP001224428"/>
    </source>
</evidence>
<keyword evidence="1" id="KW-0446">Lipid-binding</keyword>
<sequence>MKKLGIILDSFSCKSKEELKEYGYGFISLKIEIDGNLYEDGITLPHRLLIEKINDDSKVITSTPSLKNIEEIVAEFSQNYDEVLYLGISSKLSSTFNNVNIIGKNYKNFHSLDNNLVGNQYIYFAKYAQKKFEETQDIELIIEEIKQAFKETYTLIIPPNLKRLIGGGRLKGVKKLFLQALKFLPIIIYDNEANVKVYALKRTFKGAIKTVLEEMLENSKAINEPVFQMVNGIDQLIEKDVKELANSMGIKFEEECLASALIMAHIGSKGFAISLRPTLKEK</sequence>
<dbReference type="EMBL" id="JASDDP010000001">
    <property type="protein sequence ID" value="MDJ1645482.1"/>
    <property type="molecule type" value="Genomic_DNA"/>
</dbReference>
<name>A0AAJ1PQH5_9MOLU</name>
<dbReference type="Pfam" id="PF02645">
    <property type="entry name" value="DegV"/>
    <property type="match status" value="1"/>
</dbReference>
<keyword evidence="3" id="KW-1185">Reference proteome</keyword>
<dbReference type="PANTHER" id="PTHR33434:SF2">
    <property type="entry name" value="FATTY ACID-BINDING PROTEIN TM_1468"/>
    <property type="match status" value="1"/>
</dbReference>
<evidence type="ECO:0000256" key="1">
    <source>
        <dbReference type="ARBA" id="ARBA00023121"/>
    </source>
</evidence>
<evidence type="ECO:0000313" key="2">
    <source>
        <dbReference type="EMBL" id="MDJ1645482.1"/>
    </source>
</evidence>
<dbReference type="RefSeq" id="WP_283827056.1">
    <property type="nucleotide sequence ID" value="NZ_JASDDP010000001.1"/>
</dbReference>
<dbReference type="PROSITE" id="PS51482">
    <property type="entry name" value="DEGV"/>
    <property type="match status" value="1"/>
</dbReference>
<accession>A0AAJ1PQH5</accession>
<gene>
    <name evidence="2" type="ORF">QLQ80_00040</name>
</gene>
<dbReference type="InterPro" id="IPR003797">
    <property type="entry name" value="DegV"/>
</dbReference>
<dbReference type="Proteomes" id="UP001224428">
    <property type="component" value="Unassembled WGS sequence"/>
</dbReference>
<dbReference type="PANTHER" id="PTHR33434">
    <property type="entry name" value="DEGV DOMAIN-CONTAINING PROTEIN DR_1986-RELATED"/>
    <property type="match status" value="1"/>
</dbReference>
<dbReference type="SUPFAM" id="SSF82549">
    <property type="entry name" value="DAK1/DegV-like"/>
    <property type="match status" value="1"/>
</dbReference>
<dbReference type="Gene3D" id="3.40.50.10170">
    <property type="match status" value="1"/>
</dbReference>
<organism evidence="2 3">
    <name type="scientific">Mycoplasma phocimorsus</name>
    <dbReference type="NCBI Taxonomy" id="3045839"/>
    <lineage>
        <taxon>Bacteria</taxon>
        <taxon>Bacillati</taxon>
        <taxon>Mycoplasmatota</taxon>
        <taxon>Mollicutes</taxon>
        <taxon>Mycoplasmataceae</taxon>
        <taxon>Mycoplasma</taxon>
    </lineage>
</organism>
<reference evidence="2" key="1">
    <citation type="submission" date="2023-05" db="EMBL/GenBank/DDBJ databases">
        <title>Mycoplasma phocimorsus sp. nov., isolated from Scandinavian patients with seal finger or septic arthritis after contact with seals.</title>
        <authorList>
            <person name="Skafte-Holm A."/>
            <person name="Pedersen T.R."/>
            <person name="Froelund M."/>
            <person name="Stegger M."/>
            <person name="Qvortrup K."/>
            <person name="Michaels D.L."/>
            <person name="Brown D.R."/>
            <person name="Jensen J.S."/>
        </authorList>
    </citation>
    <scope>NUCLEOTIDE SEQUENCE</scope>
    <source>
        <strain evidence="2">M5725</strain>
    </source>
</reference>
<dbReference type="Gene3D" id="3.30.1180.10">
    <property type="match status" value="1"/>
</dbReference>
<dbReference type="NCBIfam" id="TIGR00762">
    <property type="entry name" value="DegV"/>
    <property type="match status" value="1"/>
</dbReference>
<proteinExistence type="predicted"/>